<protein>
    <submittedName>
        <fullName evidence="1">Uncharacterized protein</fullName>
    </submittedName>
</protein>
<reference evidence="1 2" key="1">
    <citation type="journal article" date="2018" name="PLoS Genet.">
        <title>Population sequencing reveals clonal diversity and ancestral inbreeding in the grapevine cultivar Chardonnay.</title>
        <authorList>
            <person name="Roach M.J."/>
            <person name="Johnson D.L."/>
            <person name="Bohlmann J."/>
            <person name="van Vuuren H.J."/>
            <person name="Jones S.J."/>
            <person name="Pretorius I.S."/>
            <person name="Schmidt S.A."/>
            <person name="Borneman A.R."/>
        </authorList>
    </citation>
    <scope>NUCLEOTIDE SEQUENCE [LARGE SCALE GENOMIC DNA]</scope>
    <source>
        <strain evidence="2">cv. Chardonnay</strain>
        <tissue evidence="1">Leaf</tissue>
    </source>
</reference>
<accession>A0A438J2Q0</accession>
<evidence type="ECO:0000313" key="1">
    <source>
        <dbReference type="EMBL" id="RVX03227.1"/>
    </source>
</evidence>
<sequence length="200" mass="21984">MRGSACVEVMTTLHGSAPSLWRRAEGCPSRSGYLYDSGVFVMYPDFGLPSQDHESVESGATSLEESWRSIDQSRFISSSDSSVEMSDKLASTLASIQEFMVGVSRRLDQIESSRQDHHPVGISTDDTVPHVPQTAQVFPPGTSHGVPFHLSDHCETTPPPAVTVPPPMVPTIEDTRLAEQEAKVERLESMMRQIKLQTEV</sequence>
<gene>
    <name evidence="1" type="ORF">CK203_016641</name>
</gene>
<dbReference type="AlphaFoldDB" id="A0A438J2Q0"/>
<name>A0A438J2Q0_VITVI</name>
<dbReference type="Proteomes" id="UP000288805">
    <property type="component" value="Unassembled WGS sequence"/>
</dbReference>
<organism evidence="1 2">
    <name type="scientific">Vitis vinifera</name>
    <name type="common">Grape</name>
    <dbReference type="NCBI Taxonomy" id="29760"/>
    <lineage>
        <taxon>Eukaryota</taxon>
        <taxon>Viridiplantae</taxon>
        <taxon>Streptophyta</taxon>
        <taxon>Embryophyta</taxon>
        <taxon>Tracheophyta</taxon>
        <taxon>Spermatophyta</taxon>
        <taxon>Magnoliopsida</taxon>
        <taxon>eudicotyledons</taxon>
        <taxon>Gunneridae</taxon>
        <taxon>Pentapetalae</taxon>
        <taxon>rosids</taxon>
        <taxon>Vitales</taxon>
        <taxon>Vitaceae</taxon>
        <taxon>Viteae</taxon>
        <taxon>Vitis</taxon>
    </lineage>
</organism>
<dbReference type="EMBL" id="QGNW01000067">
    <property type="protein sequence ID" value="RVX03227.1"/>
    <property type="molecule type" value="Genomic_DNA"/>
</dbReference>
<proteinExistence type="predicted"/>
<comment type="caution">
    <text evidence="1">The sequence shown here is derived from an EMBL/GenBank/DDBJ whole genome shotgun (WGS) entry which is preliminary data.</text>
</comment>
<evidence type="ECO:0000313" key="2">
    <source>
        <dbReference type="Proteomes" id="UP000288805"/>
    </source>
</evidence>